<evidence type="ECO:0000313" key="1">
    <source>
        <dbReference type="EMBL" id="KAJ4715324.1"/>
    </source>
</evidence>
<gene>
    <name evidence="1" type="ORF">OWV82_013696</name>
</gene>
<reference evidence="1 2" key="1">
    <citation type="journal article" date="2023" name="Science">
        <title>Complex scaffold remodeling in plant triterpene biosynthesis.</title>
        <authorList>
            <person name="De La Pena R."/>
            <person name="Hodgson H."/>
            <person name="Liu J.C."/>
            <person name="Stephenson M.J."/>
            <person name="Martin A.C."/>
            <person name="Owen C."/>
            <person name="Harkess A."/>
            <person name="Leebens-Mack J."/>
            <person name="Jimenez L.E."/>
            <person name="Osbourn A."/>
            <person name="Sattely E.S."/>
        </authorList>
    </citation>
    <scope>NUCLEOTIDE SEQUENCE [LARGE SCALE GENOMIC DNA]</scope>
    <source>
        <strain evidence="2">cv. JPN11</strain>
        <tissue evidence="1">Leaf</tissue>
    </source>
</reference>
<accession>A0ACC1XX62</accession>
<dbReference type="EMBL" id="CM051400">
    <property type="protein sequence ID" value="KAJ4715324.1"/>
    <property type="molecule type" value="Genomic_DNA"/>
</dbReference>
<name>A0ACC1XX62_MELAZ</name>
<dbReference type="Proteomes" id="UP001164539">
    <property type="component" value="Chromosome 7"/>
</dbReference>
<protein>
    <submittedName>
        <fullName evidence="1">Vinorine synthase-like</fullName>
    </submittedName>
</protein>
<evidence type="ECO:0000313" key="2">
    <source>
        <dbReference type="Proteomes" id="UP001164539"/>
    </source>
</evidence>
<proteinExistence type="predicted"/>
<sequence length="455" mass="51013">MDLEIISREYIKPSSPTPPNLRTHKLCIFDQFSDHVYASEVQYYSLNQDINLSNSTDIDRIVSERLHLLKQSLSETITHHFYPLAGKLRDDYTIDCNDEGVYFVEARTKSTLNEFLSQPNLSFIPKFVPKDGTEQNGSFAGADVAKIQVTVFACGGLAICPCISHMLGDGTTFALFLNNWAAIARKNTEEVKFPIYNASSLFPPVGGDPKDATPWREVLFVPFMKTGRAATRRFVFDAKVIANLKAKATGPLVQNPTRVEAVSTFLFKCITGAFKTKPGFHKPNLLTHGVNLRPKAKALISDCCIGNMLWPANALCTEDEEELDSILYRLREAITRLNEDFVKSLQGDDTLFKFHKAIQDEGEVCSRAADRLMFSSWCRFGLYNVDFGWGKPIWVSPTSSDDTVKIFMNFIILAETRLGDGMEAWVVLPEEDMALLELDEELLGFATMDPSPLDI</sequence>
<comment type="caution">
    <text evidence="1">The sequence shown here is derived from an EMBL/GenBank/DDBJ whole genome shotgun (WGS) entry which is preliminary data.</text>
</comment>
<keyword evidence="2" id="KW-1185">Reference proteome</keyword>
<organism evidence="1 2">
    <name type="scientific">Melia azedarach</name>
    <name type="common">Chinaberry tree</name>
    <dbReference type="NCBI Taxonomy" id="155640"/>
    <lineage>
        <taxon>Eukaryota</taxon>
        <taxon>Viridiplantae</taxon>
        <taxon>Streptophyta</taxon>
        <taxon>Embryophyta</taxon>
        <taxon>Tracheophyta</taxon>
        <taxon>Spermatophyta</taxon>
        <taxon>Magnoliopsida</taxon>
        <taxon>eudicotyledons</taxon>
        <taxon>Gunneridae</taxon>
        <taxon>Pentapetalae</taxon>
        <taxon>rosids</taxon>
        <taxon>malvids</taxon>
        <taxon>Sapindales</taxon>
        <taxon>Meliaceae</taxon>
        <taxon>Melia</taxon>
    </lineage>
</organism>